<gene>
    <name evidence="1" type="ORF">CSSPTR1EN2_LOCUS22243</name>
</gene>
<dbReference type="PANTHER" id="PTHR37067">
    <property type="entry name" value="PX DOMAIN-CONTAINING PROTEIN"/>
    <property type="match status" value="1"/>
</dbReference>
<keyword evidence="2" id="KW-1185">Reference proteome</keyword>
<sequence length="82" mass="9658">MLADLIKICPVAFIQNVLDPYRAHLSKHWSQQHIDDVEKEHRQLRAVYDNEPHVGKAFDQHDENTFFNDAWDVVKGRFSGLR</sequence>
<accession>A0ABP0V1C6</accession>
<dbReference type="PANTHER" id="PTHR37067:SF3">
    <property type="entry name" value="PX DOMAIN-CONTAINING PROTEIN"/>
    <property type="match status" value="1"/>
</dbReference>
<dbReference type="Proteomes" id="UP001497512">
    <property type="component" value="Chromosome 8"/>
</dbReference>
<organism evidence="1 2">
    <name type="scientific">Sphagnum troendelagicum</name>
    <dbReference type="NCBI Taxonomy" id="128251"/>
    <lineage>
        <taxon>Eukaryota</taxon>
        <taxon>Viridiplantae</taxon>
        <taxon>Streptophyta</taxon>
        <taxon>Embryophyta</taxon>
        <taxon>Bryophyta</taxon>
        <taxon>Sphagnophytina</taxon>
        <taxon>Sphagnopsida</taxon>
        <taxon>Sphagnales</taxon>
        <taxon>Sphagnaceae</taxon>
        <taxon>Sphagnum</taxon>
    </lineage>
</organism>
<name>A0ABP0V1C6_9BRYO</name>
<evidence type="ECO:0000313" key="1">
    <source>
        <dbReference type="EMBL" id="CAK9234490.1"/>
    </source>
</evidence>
<reference evidence="1" key="1">
    <citation type="submission" date="2024-02" db="EMBL/GenBank/DDBJ databases">
        <authorList>
            <consortium name="ELIXIR-Norway"/>
            <consortium name="Elixir Norway"/>
        </authorList>
    </citation>
    <scope>NUCLEOTIDE SEQUENCE</scope>
</reference>
<proteinExistence type="predicted"/>
<evidence type="ECO:0000313" key="2">
    <source>
        <dbReference type="Proteomes" id="UP001497512"/>
    </source>
</evidence>
<protein>
    <submittedName>
        <fullName evidence="1">Uncharacterized protein</fullName>
    </submittedName>
</protein>
<dbReference type="EMBL" id="OZ019900">
    <property type="protein sequence ID" value="CAK9234490.1"/>
    <property type="molecule type" value="Genomic_DNA"/>
</dbReference>